<organism evidence="3 4">
    <name type="scientific">Candidatus Promineifilum breve</name>
    <dbReference type="NCBI Taxonomy" id="1806508"/>
    <lineage>
        <taxon>Bacteria</taxon>
        <taxon>Bacillati</taxon>
        <taxon>Chloroflexota</taxon>
        <taxon>Ardenticatenia</taxon>
        <taxon>Candidatus Promineifilales</taxon>
        <taxon>Candidatus Promineifilaceae</taxon>
        <taxon>Candidatus Promineifilum</taxon>
    </lineage>
</organism>
<dbReference type="KEGG" id="pbf:CFX0092_A2304"/>
<feature type="domain" description="Glycosyl transferase family 1" evidence="2">
    <location>
        <begin position="203"/>
        <end position="345"/>
    </location>
</feature>
<dbReference type="GO" id="GO:0016757">
    <property type="term" value="F:glycosyltransferase activity"/>
    <property type="evidence" value="ECO:0007669"/>
    <property type="project" value="UniProtKB-KW"/>
</dbReference>
<dbReference type="PANTHER" id="PTHR45947:SF3">
    <property type="entry name" value="SULFOQUINOVOSYL TRANSFERASE SQD2"/>
    <property type="match status" value="1"/>
</dbReference>
<dbReference type="CDD" id="cd03801">
    <property type="entry name" value="GT4_PimA-like"/>
    <property type="match status" value="1"/>
</dbReference>
<keyword evidence="3" id="KW-0328">Glycosyltransferase</keyword>
<dbReference type="InterPro" id="IPR001296">
    <property type="entry name" value="Glyco_trans_1"/>
</dbReference>
<sequence>MRLLIVSHTPHYRRDGQPVGWGPTVRELDYLAELFDEVTHVAVAYDEPAPASALAYGAPNVRFRPVPPAGGDSLRAKAGILAAYPAYARVIGDELRRADAVHVRCPANISLLALAQLRRAKQPPYRWVKYAGNWQPEPEAGEPWFYGLQRRWLADNRHRGVVTVNGQWPGQPPYVHSFYNPCLTEDEAAEGSRAAAAKRLGRPLELLFVGALNEGKGVGRVLRVALALQKQGMACRLRLLGDGPDRPGYEAWARANGLRDVHFMGWTPRAELSTHYAAAHFILLPSRTEGWPKVLSEAMAFGVVPVAAAVSSIPQILAAAGAGVALPPDDIDGMAAAIMRYAAEPDVWSAAARAGVEAARQFTYRHYQQAVAALLAEAWGVTLPVPPRATPPAPAPSQPSGLNGHVSRNGHHSL</sequence>
<dbReference type="InterPro" id="IPR050194">
    <property type="entry name" value="Glycosyltransferase_grp1"/>
</dbReference>
<keyword evidence="3" id="KW-0808">Transferase</keyword>
<name>A0A160T3C2_9CHLR</name>
<reference evidence="3" key="1">
    <citation type="submission" date="2016-01" db="EMBL/GenBank/DDBJ databases">
        <authorList>
            <person name="Mcilroy J.S."/>
            <person name="Karst M S."/>
            <person name="Albertsen M."/>
        </authorList>
    </citation>
    <scope>NUCLEOTIDE SEQUENCE</scope>
    <source>
        <strain evidence="3">Cfx-K</strain>
    </source>
</reference>
<dbReference type="Proteomes" id="UP000215027">
    <property type="component" value="Chromosome I"/>
</dbReference>
<dbReference type="SUPFAM" id="SSF53756">
    <property type="entry name" value="UDP-Glycosyltransferase/glycogen phosphorylase"/>
    <property type="match status" value="1"/>
</dbReference>
<dbReference type="Pfam" id="PF00534">
    <property type="entry name" value="Glycos_transf_1"/>
    <property type="match status" value="1"/>
</dbReference>
<evidence type="ECO:0000313" key="4">
    <source>
        <dbReference type="Proteomes" id="UP000215027"/>
    </source>
</evidence>
<evidence type="ECO:0000313" key="3">
    <source>
        <dbReference type="EMBL" id="CUS04182.2"/>
    </source>
</evidence>
<dbReference type="Gene3D" id="3.40.50.2000">
    <property type="entry name" value="Glycogen Phosphorylase B"/>
    <property type="match status" value="2"/>
</dbReference>
<gene>
    <name evidence="3" type="ORF">CFX0092_A2304</name>
</gene>
<feature type="compositionally biased region" description="Pro residues" evidence="1">
    <location>
        <begin position="387"/>
        <end position="397"/>
    </location>
</feature>
<dbReference type="PANTHER" id="PTHR45947">
    <property type="entry name" value="SULFOQUINOVOSYL TRANSFERASE SQD2"/>
    <property type="match status" value="1"/>
</dbReference>
<dbReference type="OrthoDB" id="509705at2"/>
<dbReference type="RefSeq" id="WP_095043567.1">
    <property type="nucleotide sequence ID" value="NZ_LN890655.1"/>
</dbReference>
<dbReference type="EC" id="2.4.-.-" evidence="3"/>
<evidence type="ECO:0000256" key="1">
    <source>
        <dbReference type="SAM" id="MobiDB-lite"/>
    </source>
</evidence>
<proteinExistence type="predicted"/>
<dbReference type="AlphaFoldDB" id="A0A160T3C2"/>
<dbReference type="EMBL" id="LN890655">
    <property type="protein sequence ID" value="CUS04182.2"/>
    <property type="molecule type" value="Genomic_DNA"/>
</dbReference>
<protein>
    <submittedName>
        <fullName evidence="3">Glycosyltransferase</fullName>
        <ecNumber evidence="3">2.4.-.-</ecNumber>
    </submittedName>
</protein>
<feature type="region of interest" description="Disordered" evidence="1">
    <location>
        <begin position="387"/>
        <end position="414"/>
    </location>
</feature>
<keyword evidence="4" id="KW-1185">Reference proteome</keyword>
<accession>A0A160T3C2</accession>
<evidence type="ECO:0000259" key="2">
    <source>
        <dbReference type="Pfam" id="PF00534"/>
    </source>
</evidence>